<evidence type="ECO:0000256" key="1">
    <source>
        <dbReference type="ARBA" id="ARBA00004123"/>
    </source>
</evidence>
<dbReference type="GO" id="GO:0042162">
    <property type="term" value="F:telomeric DNA binding"/>
    <property type="evidence" value="ECO:0007669"/>
    <property type="project" value="InterPro"/>
</dbReference>
<dbReference type="InterPro" id="IPR024193">
    <property type="entry name" value="Ku80"/>
</dbReference>
<comment type="caution">
    <text evidence="21">The sequence shown here is derived from an EMBL/GenBank/DDBJ whole genome shotgun (WGS) entry which is preliminary data.</text>
</comment>
<dbReference type="SUPFAM" id="SSF53098">
    <property type="entry name" value="Ribonuclease H-like"/>
    <property type="match status" value="1"/>
</dbReference>
<dbReference type="SUPFAM" id="SSF53300">
    <property type="entry name" value="vWA-like"/>
    <property type="match status" value="1"/>
</dbReference>
<evidence type="ECO:0000259" key="20">
    <source>
        <dbReference type="SMART" id="SM00559"/>
    </source>
</evidence>
<dbReference type="SUPFAM" id="SSF100939">
    <property type="entry name" value="SPOC domain-like"/>
    <property type="match status" value="1"/>
</dbReference>
<dbReference type="Proteomes" id="UP000030106">
    <property type="component" value="Unassembled WGS sequence"/>
</dbReference>
<protein>
    <recommendedName>
        <fullName evidence="5">ATP-dependent DNA helicase II subunit 2</fullName>
        <ecNumber evidence="4">3.6.4.12</ecNumber>
    </recommendedName>
    <alternativeName>
        <fullName evidence="18">ATP-dependent DNA helicase II subunit Ku80</fullName>
    </alternativeName>
</protein>
<dbReference type="GO" id="GO:0016787">
    <property type="term" value="F:hydrolase activity"/>
    <property type="evidence" value="ECO:0007669"/>
    <property type="project" value="UniProtKB-KW"/>
</dbReference>
<dbReference type="Gene3D" id="1.25.40.240">
    <property type="entry name" value="Ku, C-terminal domain"/>
    <property type="match status" value="1"/>
</dbReference>
<dbReference type="FunFam" id="3.40.50.410:FF:000073">
    <property type="entry name" value="ATP-dependent DNA helicase II subunit 2"/>
    <property type="match status" value="1"/>
</dbReference>
<dbReference type="PANTHER" id="PTHR12604">
    <property type="entry name" value="KU AUTOANTIGEN DNA HELICASE"/>
    <property type="match status" value="1"/>
</dbReference>
<dbReference type="InterPro" id="IPR005161">
    <property type="entry name" value="Ku_N"/>
</dbReference>
<keyword evidence="9" id="KW-0378">Hydrolase</keyword>
<keyword evidence="15" id="KW-0234">DNA repair</keyword>
<dbReference type="SUPFAM" id="SSF101420">
    <property type="entry name" value="C-terminal domain of Ku80"/>
    <property type="match status" value="1"/>
</dbReference>
<organism evidence="21 22">
    <name type="scientific">Beauveria bassiana D1-5</name>
    <dbReference type="NCBI Taxonomy" id="1245745"/>
    <lineage>
        <taxon>Eukaryota</taxon>
        <taxon>Fungi</taxon>
        <taxon>Dikarya</taxon>
        <taxon>Ascomycota</taxon>
        <taxon>Pezizomycotina</taxon>
        <taxon>Sordariomycetes</taxon>
        <taxon>Hypocreomycetidae</taxon>
        <taxon>Hypocreales</taxon>
        <taxon>Cordycipitaceae</taxon>
        <taxon>Beauveria</taxon>
    </lineage>
</organism>
<proteinExistence type="inferred from homology"/>
<dbReference type="InterPro" id="IPR036397">
    <property type="entry name" value="RNaseH_sf"/>
</dbReference>
<dbReference type="InterPro" id="IPR036465">
    <property type="entry name" value="vWFA_dom_sf"/>
</dbReference>
<evidence type="ECO:0000256" key="8">
    <source>
        <dbReference type="ARBA" id="ARBA00022763"/>
    </source>
</evidence>
<keyword evidence="7" id="KW-0547">Nucleotide-binding</keyword>
<evidence type="ECO:0000256" key="19">
    <source>
        <dbReference type="ARBA" id="ARBA00047995"/>
    </source>
</evidence>
<evidence type="ECO:0000256" key="11">
    <source>
        <dbReference type="ARBA" id="ARBA00022840"/>
    </source>
</evidence>
<evidence type="ECO:0000256" key="2">
    <source>
        <dbReference type="ARBA" id="ARBA00004574"/>
    </source>
</evidence>
<keyword evidence="11" id="KW-0067">ATP-binding</keyword>
<keyword evidence="6" id="KW-0158">Chromosome</keyword>
<evidence type="ECO:0000256" key="16">
    <source>
        <dbReference type="ARBA" id="ARBA00023242"/>
    </source>
</evidence>
<dbReference type="AlphaFoldDB" id="A0A0A2VY66"/>
<evidence type="ECO:0000256" key="12">
    <source>
        <dbReference type="ARBA" id="ARBA00022895"/>
    </source>
</evidence>
<dbReference type="CDD" id="cd00873">
    <property type="entry name" value="KU80"/>
    <property type="match status" value="1"/>
</dbReference>
<dbReference type="GO" id="GO:0043564">
    <property type="term" value="C:Ku70:Ku80 complex"/>
    <property type="evidence" value="ECO:0007669"/>
    <property type="project" value="InterPro"/>
</dbReference>
<dbReference type="InterPro" id="IPR048519">
    <property type="entry name" value="Gfd2/YDR514C-like_C"/>
</dbReference>
<dbReference type="FunFam" id="1.10.1600.10:FF:000002">
    <property type="entry name" value="X-ray repair cross-complementing protein 5"/>
    <property type="match status" value="1"/>
</dbReference>
<dbReference type="Pfam" id="PF08785">
    <property type="entry name" value="Ku_PK_bind"/>
    <property type="match status" value="1"/>
</dbReference>
<evidence type="ECO:0000256" key="3">
    <source>
        <dbReference type="ARBA" id="ARBA00007726"/>
    </source>
</evidence>
<dbReference type="InterPro" id="IPR016194">
    <property type="entry name" value="SPOC-like_C_dom_sf"/>
</dbReference>
<comment type="catalytic activity">
    <reaction evidence="19">
        <text>ATP + H2O = ADP + phosphate + H(+)</text>
        <dbReference type="Rhea" id="RHEA:13065"/>
        <dbReference type="ChEBI" id="CHEBI:15377"/>
        <dbReference type="ChEBI" id="CHEBI:15378"/>
        <dbReference type="ChEBI" id="CHEBI:30616"/>
        <dbReference type="ChEBI" id="CHEBI:43474"/>
        <dbReference type="ChEBI" id="CHEBI:456216"/>
        <dbReference type="EC" id="3.6.4.12"/>
    </reaction>
</comment>
<comment type="similarity">
    <text evidence="3">Belongs to the ku80 family.</text>
</comment>
<comment type="subcellular location">
    <subcellularLocation>
        <location evidence="2">Chromosome</location>
        <location evidence="2">Telomere</location>
    </subcellularLocation>
    <subcellularLocation>
        <location evidence="1">Nucleus</location>
    </subcellularLocation>
</comment>
<feature type="domain" description="Ku" evidence="20">
    <location>
        <begin position="308"/>
        <end position="445"/>
    </location>
</feature>
<keyword evidence="16" id="KW-0539">Nucleus</keyword>
<sequence>MADKEATVFILDLGASMGKSHSGRSESDLDWSMRYVWDKITDIVSANRKTLCIGAVGLRTDGTMNKLMDEDGYDNISVLQELGPMTMTSLKTLQTSIKPSKTFDGDAISAIVVAVDMIDTFTKKLKWNRKIVMITDAQSGIDPEDIGDIAHKINDSNIHLTVLGVDFDDPEYGYKEENKSPAKAKNEKTLKALTDQCTDSVFASIVEAIDEIDTPRVKQVKPYKSYDGTLVLGDPDKFPFAMSINVERYFKTHLARQMTASTVVLKSESGGTQSTQTLEEEPMNDVEFSAVKQARTYKVNAPDAPGGKKDVEFESLAKGFEYGRTAVHISESEHNITKLETIKSFSIVGFIPWEKYEPFLSMGEVCVTHAKKFDEKSELAMSSLVWGLNELESYAIARLVTKDGKDPTLVLLAPGLEPELECLYDVPLPFAEDIRAYKFPPLDKVVTVTGQTLTTHRLLPTEELTEAMGEYVDAMDLDSYGMDENGEPAEFAPFDETYNPVIHRINNVVKQRAVHPDQPIDDIPSILLRYANPPQDLIDRVQDRIEDLIKEADVKKVPPKAKGRRNKEAVKPLSGLDVDALLGEDSKGQITPENAVPDFKRAMATSEEISDIQSAAKQMGGIIESLVTDSFGDSKYARAVECIGVMREELINMEEPEMYNSFVRELKKSLLSGTLGGDRRDFWFKLRWSRLGLIEQSQLDTSKVTAEEADEELESILGQPIFLAKHAEEKPECLPEHKREHEGPEVVQKQEGEIFSSKNTIDRTTPQDALTLPEFEELDVMGKYSDSVPFSRLKAQDLSDENMPFCPWKLVKSYADCYTGKGNRERVRPFFNDALNIRDWDLVRSSFYIRDTRDPKKAHLLVPTRQIQNFLGFINRSLSTQLTVPRGPPGRSFYLRFTGCGPFRPRYLLHHARAAPADAITAAATSSGFDMEDPRTWPKDDDADENALNRLETDAGALLNANMALLRRDPTERAKLTAGERFEQRKEQRNKEMQAMFRHLQLKNGVIEKESDVVFFCVDVEALETAPGIISEIGIAVLDMQRVRDESPGNRGRDWWPMIEAHHLRIKEYAGLVNYRYVQGCPDHFQFGESTFPSRSEAREAIRAILRPYLDQNRRIVIAGHDVRQDVNYLEHIGFDLKHETKCAGTVDSQVLYQVWQKTDTSRSLSTVLDELGFEYSYLHNAGNDAVQTLRAVIGVTFAETEAESPA</sequence>
<dbReference type="Pfam" id="PF02735">
    <property type="entry name" value="Ku"/>
    <property type="match status" value="1"/>
</dbReference>
<evidence type="ECO:0000256" key="15">
    <source>
        <dbReference type="ARBA" id="ARBA00023204"/>
    </source>
</evidence>
<evidence type="ECO:0000256" key="9">
    <source>
        <dbReference type="ARBA" id="ARBA00022801"/>
    </source>
</evidence>
<dbReference type="Gene3D" id="3.40.50.410">
    <property type="entry name" value="von Willebrand factor, type A domain"/>
    <property type="match status" value="1"/>
</dbReference>
<evidence type="ECO:0000256" key="18">
    <source>
        <dbReference type="ARBA" id="ARBA00031847"/>
    </source>
</evidence>
<dbReference type="InterPro" id="IPR006164">
    <property type="entry name" value="DNA_bd_Ku70/Ku80"/>
</dbReference>
<dbReference type="Pfam" id="PF21762">
    <property type="entry name" value="DEDDh_C"/>
    <property type="match status" value="1"/>
</dbReference>
<keyword evidence="14" id="KW-0233">DNA recombination</keyword>
<comment type="function">
    <text evidence="17">Single-stranded DNA-dependent ATP-dependent helicase. Involved in non-homologous end joining (NHEJ) DNA double strand break repair. DNA-binding is sequence-independent but has a high affinity to nicks in double-stranded DNA and to the ends of duplex DNA. Binds to naturally occurring chromosomal ends, and therefore provides chromosomal end protection. Required also for telomere recombination to repair telomeric ends in the absence of telomerase. KU70, of the KU70/KU80 heterodimer, binds to the stem loop of TLC1, the RNA component of telomerase. Involved in telomere maintenance. Interacts with telomeric repeats and subtelomeric sequences thereby controlling telomere length and protecting against subtelomeric rearrangement. Maintains telomeric chromatin, which is involved in silencing the expression of genes located at the telomere. Required for mating-type switching.</text>
</comment>
<dbReference type="EC" id="3.6.4.12" evidence="4"/>
<evidence type="ECO:0000256" key="5">
    <source>
        <dbReference type="ARBA" id="ARBA00021792"/>
    </source>
</evidence>
<dbReference type="HOGENOM" id="CLU_270117_0_0_1"/>
<evidence type="ECO:0000256" key="10">
    <source>
        <dbReference type="ARBA" id="ARBA00022806"/>
    </source>
</evidence>
<dbReference type="eggNOG" id="KOG2326">
    <property type="taxonomic scope" value="Eukaryota"/>
</dbReference>
<keyword evidence="13" id="KW-0238">DNA-binding</keyword>
<keyword evidence="12" id="KW-0779">Telomere</keyword>
<evidence type="ECO:0000256" key="4">
    <source>
        <dbReference type="ARBA" id="ARBA00012551"/>
    </source>
</evidence>
<accession>A0A0A2VY66</accession>
<evidence type="ECO:0000256" key="17">
    <source>
        <dbReference type="ARBA" id="ARBA00024890"/>
    </source>
</evidence>
<dbReference type="GO" id="GO:0005524">
    <property type="term" value="F:ATP binding"/>
    <property type="evidence" value="ECO:0007669"/>
    <property type="project" value="UniProtKB-KW"/>
</dbReference>
<reference evidence="21 22" key="1">
    <citation type="submission" date="2012-10" db="EMBL/GenBank/DDBJ databases">
        <title>Genome sequencing and analysis of entomopathogenic fungi Beauveria bassiana D1-5.</title>
        <authorList>
            <person name="Li Q."/>
            <person name="Wang L."/>
            <person name="Zhang Z."/>
            <person name="Wang Q."/>
            <person name="Ren J."/>
            <person name="Wang M."/>
            <person name="Xu W."/>
            <person name="Wang J."/>
            <person name="Lu Y."/>
            <person name="Du Q."/>
            <person name="Sun Z."/>
        </authorList>
    </citation>
    <scope>NUCLEOTIDE SEQUENCE [LARGE SCALE GENOMIC DNA]</scope>
    <source>
        <strain evidence="21 22">D1-5</strain>
    </source>
</reference>
<keyword evidence="8" id="KW-0227">DNA damage</keyword>
<dbReference type="InterPro" id="IPR014893">
    <property type="entry name" value="Ku_PK_bind"/>
</dbReference>
<dbReference type="InterPro" id="IPR012337">
    <property type="entry name" value="RNaseH-like_sf"/>
</dbReference>
<dbReference type="GO" id="GO:0006303">
    <property type="term" value="P:double-strand break repair via nonhomologous end joining"/>
    <property type="evidence" value="ECO:0007669"/>
    <property type="project" value="InterPro"/>
</dbReference>
<dbReference type="GO" id="GO:0000723">
    <property type="term" value="P:telomere maintenance"/>
    <property type="evidence" value="ECO:0007669"/>
    <property type="project" value="InterPro"/>
</dbReference>
<dbReference type="OrthoDB" id="30826at2759"/>
<name>A0A0A2VY66_BEABA</name>
<dbReference type="Gene3D" id="3.30.420.10">
    <property type="entry name" value="Ribonuclease H-like superfamily/Ribonuclease H"/>
    <property type="match status" value="1"/>
</dbReference>
<dbReference type="InterPro" id="IPR036494">
    <property type="entry name" value="Ku_C_sf"/>
</dbReference>
<keyword evidence="10 21" id="KW-0347">Helicase</keyword>
<evidence type="ECO:0000313" key="21">
    <source>
        <dbReference type="EMBL" id="KGQ12583.1"/>
    </source>
</evidence>
<dbReference type="GO" id="GO:0003690">
    <property type="term" value="F:double-stranded DNA binding"/>
    <property type="evidence" value="ECO:0007669"/>
    <property type="project" value="TreeGrafter"/>
</dbReference>
<dbReference type="GO" id="GO:0006310">
    <property type="term" value="P:DNA recombination"/>
    <property type="evidence" value="ECO:0007669"/>
    <property type="project" value="UniProtKB-KW"/>
</dbReference>
<dbReference type="GO" id="GO:0003678">
    <property type="term" value="F:DNA helicase activity"/>
    <property type="evidence" value="ECO:0007669"/>
    <property type="project" value="UniProtKB-EC"/>
</dbReference>
<dbReference type="GO" id="GO:0003684">
    <property type="term" value="F:damaged DNA binding"/>
    <property type="evidence" value="ECO:0007669"/>
    <property type="project" value="InterPro"/>
</dbReference>
<dbReference type="Gene3D" id="1.10.1600.10">
    <property type="match status" value="1"/>
</dbReference>
<dbReference type="GO" id="GO:0000781">
    <property type="term" value="C:chromosome, telomeric region"/>
    <property type="evidence" value="ECO:0007669"/>
    <property type="project" value="UniProtKB-SubCell"/>
</dbReference>
<gene>
    <name evidence="21" type="ORF">BBAD15_g1678</name>
</gene>
<evidence type="ECO:0000256" key="13">
    <source>
        <dbReference type="ARBA" id="ARBA00023125"/>
    </source>
</evidence>
<dbReference type="SMART" id="SM00559">
    <property type="entry name" value="Ku78"/>
    <property type="match status" value="1"/>
</dbReference>
<dbReference type="EMBL" id="ANFO01000104">
    <property type="protein sequence ID" value="KGQ12583.1"/>
    <property type="molecule type" value="Genomic_DNA"/>
</dbReference>
<dbReference type="PANTHER" id="PTHR12604:SF4">
    <property type="entry name" value="X-RAY REPAIR CROSS-COMPLEMENTING PROTEIN 5"/>
    <property type="match status" value="1"/>
</dbReference>
<evidence type="ECO:0000256" key="14">
    <source>
        <dbReference type="ARBA" id="ARBA00023172"/>
    </source>
</evidence>
<dbReference type="Pfam" id="PF03731">
    <property type="entry name" value="Ku_N"/>
    <property type="match status" value="1"/>
</dbReference>
<dbReference type="STRING" id="1245745.A0A0A2VY66"/>
<dbReference type="Gene3D" id="2.40.290.10">
    <property type="match status" value="1"/>
</dbReference>
<evidence type="ECO:0000256" key="7">
    <source>
        <dbReference type="ARBA" id="ARBA00022741"/>
    </source>
</evidence>
<evidence type="ECO:0000256" key="6">
    <source>
        <dbReference type="ARBA" id="ARBA00022454"/>
    </source>
</evidence>
<evidence type="ECO:0000313" key="22">
    <source>
        <dbReference type="Proteomes" id="UP000030106"/>
    </source>
</evidence>